<name>A0A3B3RPT3_9TELE</name>
<evidence type="ECO:0000313" key="1">
    <source>
        <dbReference type="Ensembl" id="ENSPKIP00000019860.1"/>
    </source>
</evidence>
<reference evidence="1" key="1">
    <citation type="submission" date="2025-08" db="UniProtKB">
        <authorList>
            <consortium name="Ensembl"/>
        </authorList>
    </citation>
    <scope>IDENTIFICATION</scope>
</reference>
<reference evidence="1" key="2">
    <citation type="submission" date="2025-09" db="UniProtKB">
        <authorList>
            <consortium name="Ensembl"/>
        </authorList>
    </citation>
    <scope>IDENTIFICATION</scope>
</reference>
<dbReference type="AlphaFoldDB" id="A0A3B3RPT3"/>
<keyword evidence="2" id="KW-1185">Reference proteome</keyword>
<protein>
    <submittedName>
        <fullName evidence="1">Uncharacterized protein</fullName>
    </submittedName>
</protein>
<organism evidence="1 2">
    <name type="scientific">Paramormyrops kingsleyae</name>
    <dbReference type="NCBI Taxonomy" id="1676925"/>
    <lineage>
        <taxon>Eukaryota</taxon>
        <taxon>Metazoa</taxon>
        <taxon>Chordata</taxon>
        <taxon>Craniata</taxon>
        <taxon>Vertebrata</taxon>
        <taxon>Euteleostomi</taxon>
        <taxon>Actinopterygii</taxon>
        <taxon>Neopterygii</taxon>
        <taxon>Teleostei</taxon>
        <taxon>Osteoglossocephala</taxon>
        <taxon>Osteoglossomorpha</taxon>
        <taxon>Osteoglossiformes</taxon>
        <taxon>Mormyridae</taxon>
        <taxon>Paramormyrops</taxon>
    </lineage>
</organism>
<proteinExistence type="predicted"/>
<evidence type="ECO:0000313" key="2">
    <source>
        <dbReference type="Proteomes" id="UP000261540"/>
    </source>
</evidence>
<accession>A0A3B3RPT3</accession>
<dbReference type="Ensembl" id="ENSPKIT00000000462.1">
    <property type="protein sequence ID" value="ENSPKIP00000019860.1"/>
    <property type="gene ID" value="ENSPKIG00000004856.1"/>
</dbReference>
<sequence>PKCGLPSSITCSSVTPGLCLIPPSEGHPADHSYLNQLTPGSNCLCDTPAPLHVSTETHMTKKHPASRHRHLNTVICCQVDGRRSGSQNRRSLIKNQPTQDSLLCACPVFGLSRKQPGTKHIFLNLKQV</sequence>
<dbReference type="Proteomes" id="UP000261540">
    <property type="component" value="Unplaced"/>
</dbReference>